<reference evidence="3" key="1">
    <citation type="submission" date="2023-10" db="EMBL/GenBank/DDBJ databases">
        <title>Genome assemblies of two species of porcelain crab, Petrolisthes cinctipes and Petrolisthes manimaculis (Anomura: Porcellanidae).</title>
        <authorList>
            <person name="Angst P."/>
        </authorList>
    </citation>
    <scope>NUCLEOTIDE SEQUENCE</scope>
    <source>
        <strain evidence="3">PB745_01</strain>
        <tissue evidence="3">Gill</tissue>
    </source>
</reference>
<comment type="caution">
    <text evidence="3">The sequence shown here is derived from an EMBL/GenBank/DDBJ whole genome shotgun (WGS) entry which is preliminary data.</text>
</comment>
<comment type="similarity">
    <text evidence="1">Belongs to the UPF0235 family.</text>
</comment>
<keyword evidence="4" id="KW-1185">Reference proteome</keyword>
<gene>
    <name evidence="3" type="ORF">Pcinc_013570</name>
</gene>
<evidence type="ECO:0000256" key="1">
    <source>
        <dbReference type="ARBA" id="ARBA00010364"/>
    </source>
</evidence>
<dbReference type="GO" id="GO:0005737">
    <property type="term" value="C:cytoplasm"/>
    <property type="evidence" value="ECO:0007669"/>
    <property type="project" value="TreeGrafter"/>
</dbReference>
<dbReference type="InterPro" id="IPR036591">
    <property type="entry name" value="YggU-like_sf"/>
</dbReference>
<dbReference type="EMBL" id="JAWQEG010001144">
    <property type="protein sequence ID" value="KAK3882024.1"/>
    <property type="molecule type" value="Genomic_DNA"/>
</dbReference>
<evidence type="ECO:0000313" key="3">
    <source>
        <dbReference type="EMBL" id="KAK3882024.1"/>
    </source>
</evidence>
<dbReference type="PANTHER" id="PTHR13420">
    <property type="entry name" value="UPF0235 PROTEIN C15ORF40"/>
    <property type="match status" value="1"/>
</dbReference>
<feature type="compositionally biased region" description="Polar residues" evidence="2">
    <location>
        <begin position="33"/>
        <end position="44"/>
    </location>
</feature>
<protein>
    <submittedName>
        <fullName evidence="3">Uncharacterized protein</fullName>
    </submittedName>
</protein>
<dbReference type="AlphaFoldDB" id="A0AAE1KRI0"/>
<name>A0AAE1KRI0_PETCI</name>
<dbReference type="SMART" id="SM01152">
    <property type="entry name" value="DUF167"/>
    <property type="match status" value="1"/>
</dbReference>
<dbReference type="NCBIfam" id="TIGR00251">
    <property type="entry name" value="DUF167 family protein"/>
    <property type="match status" value="1"/>
</dbReference>
<evidence type="ECO:0000256" key="2">
    <source>
        <dbReference type="SAM" id="MobiDB-lite"/>
    </source>
</evidence>
<organism evidence="3 4">
    <name type="scientific">Petrolisthes cinctipes</name>
    <name type="common">Flat porcelain crab</name>
    <dbReference type="NCBI Taxonomy" id="88211"/>
    <lineage>
        <taxon>Eukaryota</taxon>
        <taxon>Metazoa</taxon>
        <taxon>Ecdysozoa</taxon>
        <taxon>Arthropoda</taxon>
        <taxon>Crustacea</taxon>
        <taxon>Multicrustacea</taxon>
        <taxon>Malacostraca</taxon>
        <taxon>Eumalacostraca</taxon>
        <taxon>Eucarida</taxon>
        <taxon>Decapoda</taxon>
        <taxon>Pleocyemata</taxon>
        <taxon>Anomura</taxon>
        <taxon>Galatheoidea</taxon>
        <taxon>Porcellanidae</taxon>
        <taxon>Petrolisthes</taxon>
    </lineage>
</organism>
<feature type="compositionally biased region" description="Low complexity" evidence="2">
    <location>
        <begin position="1"/>
        <end position="29"/>
    </location>
</feature>
<dbReference type="InterPro" id="IPR003746">
    <property type="entry name" value="DUF167"/>
</dbReference>
<accession>A0AAE1KRI0</accession>
<proteinExistence type="inferred from homology"/>
<sequence>MGKNNKANKATGTTKSKAKTNSSNNKASGELVQKSTGPISTDKSGSVLIQILAKPGAKENGITDLSSDGVGVQIAAPPTEGEANTELIKFLASVLGVRKSDVSLERGSRSRQKAVAVRGLSASEVESRLQDMSSK</sequence>
<evidence type="ECO:0000313" key="4">
    <source>
        <dbReference type="Proteomes" id="UP001286313"/>
    </source>
</evidence>
<feature type="region of interest" description="Disordered" evidence="2">
    <location>
        <begin position="1"/>
        <end position="45"/>
    </location>
</feature>
<dbReference type="PANTHER" id="PTHR13420:SF7">
    <property type="entry name" value="UPF0235 PROTEIN C15ORF40"/>
    <property type="match status" value="1"/>
</dbReference>
<dbReference type="HAMAP" id="MF_00634">
    <property type="entry name" value="UPF0235"/>
    <property type="match status" value="1"/>
</dbReference>
<dbReference type="Gene3D" id="3.30.1200.10">
    <property type="entry name" value="YggU-like"/>
    <property type="match status" value="1"/>
</dbReference>
<dbReference type="SUPFAM" id="SSF69786">
    <property type="entry name" value="YggU-like"/>
    <property type="match status" value="1"/>
</dbReference>
<dbReference type="Pfam" id="PF02594">
    <property type="entry name" value="DUF167"/>
    <property type="match status" value="1"/>
</dbReference>
<dbReference type="Proteomes" id="UP001286313">
    <property type="component" value="Unassembled WGS sequence"/>
</dbReference>